<sequence length="223" mass="25163">MRIQLALGLIVFGFLCSNLAAEDIPGWGVLVDPVGNCPVEFTKTGIAIQVPAGIHDMNPYLRQTNAPRIWQEVAGDFLIEARIIDFPRPQAKTGVNGHQSYIASGILVWQDDANLLRWTRSASGEAKQIYLSCEQYEKNTAIGVGNFPLEDKPVSLRVERRGDRIRMWATYDTSGWKMLLDRRCGYRETLKVGVFGLNVTEKDVEFHFENPYVLAEKKTTEDQ</sequence>
<dbReference type="EMBL" id="PUHY01000013">
    <property type="protein sequence ID" value="PQO31017.1"/>
    <property type="molecule type" value="Genomic_DNA"/>
</dbReference>
<name>A0A2S8FFU1_9BACT</name>
<dbReference type="SUPFAM" id="SSF49899">
    <property type="entry name" value="Concanavalin A-like lectins/glucanases"/>
    <property type="match status" value="1"/>
</dbReference>
<feature type="chain" id="PRO_5015468536" description="DUF1349 domain-containing protein" evidence="1">
    <location>
        <begin position="21"/>
        <end position="223"/>
    </location>
</feature>
<dbReference type="OrthoDB" id="269512at2"/>
<dbReference type="Proteomes" id="UP000238322">
    <property type="component" value="Unassembled WGS sequence"/>
</dbReference>
<evidence type="ECO:0000256" key="1">
    <source>
        <dbReference type="SAM" id="SignalP"/>
    </source>
</evidence>
<protein>
    <recommendedName>
        <fullName evidence="4">DUF1349 domain-containing protein</fullName>
    </recommendedName>
</protein>
<evidence type="ECO:0000313" key="3">
    <source>
        <dbReference type="Proteomes" id="UP000238322"/>
    </source>
</evidence>
<dbReference type="InterPro" id="IPR013320">
    <property type="entry name" value="ConA-like_dom_sf"/>
</dbReference>
<evidence type="ECO:0008006" key="4">
    <source>
        <dbReference type="Google" id="ProtNLM"/>
    </source>
</evidence>
<feature type="signal peptide" evidence="1">
    <location>
        <begin position="1"/>
        <end position="20"/>
    </location>
</feature>
<organism evidence="2 3">
    <name type="scientific">Blastopirellula marina</name>
    <dbReference type="NCBI Taxonomy" id="124"/>
    <lineage>
        <taxon>Bacteria</taxon>
        <taxon>Pseudomonadati</taxon>
        <taxon>Planctomycetota</taxon>
        <taxon>Planctomycetia</taxon>
        <taxon>Pirellulales</taxon>
        <taxon>Pirellulaceae</taxon>
        <taxon>Blastopirellula</taxon>
    </lineage>
</organism>
<proteinExistence type="predicted"/>
<dbReference type="AlphaFoldDB" id="A0A2S8FFU1"/>
<dbReference type="RefSeq" id="WP_105332092.1">
    <property type="nucleotide sequence ID" value="NZ_PUHY01000013.1"/>
</dbReference>
<comment type="caution">
    <text evidence="2">The sequence shown here is derived from an EMBL/GenBank/DDBJ whole genome shotgun (WGS) entry which is preliminary data.</text>
</comment>
<keyword evidence="1" id="KW-0732">Signal</keyword>
<accession>A0A2S8FFU1</accession>
<gene>
    <name evidence="2" type="ORF">C5Y83_22735</name>
</gene>
<evidence type="ECO:0000313" key="2">
    <source>
        <dbReference type="EMBL" id="PQO31017.1"/>
    </source>
</evidence>
<reference evidence="2 3" key="1">
    <citation type="submission" date="2018-02" db="EMBL/GenBank/DDBJ databases">
        <title>Comparative genomes isolates from brazilian mangrove.</title>
        <authorList>
            <person name="Araujo J.E."/>
            <person name="Taketani R.G."/>
            <person name="Silva M.C.P."/>
            <person name="Loureco M.V."/>
            <person name="Andreote F.D."/>
        </authorList>
    </citation>
    <scope>NUCLEOTIDE SEQUENCE [LARGE SCALE GENOMIC DNA]</scope>
    <source>
        <strain evidence="2 3">Hex-1 MGV</strain>
    </source>
</reference>
<dbReference type="Gene3D" id="2.60.120.200">
    <property type="match status" value="1"/>
</dbReference>